<evidence type="ECO:0000256" key="10">
    <source>
        <dbReference type="RuleBase" id="RU362103"/>
    </source>
</evidence>
<dbReference type="GO" id="GO:0004622">
    <property type="term" value="F:phosphatidylcholine lysophospholipase activity"/>
    <property type="evidence" value="ECO:0007669"/>
    <property type="project" value="UniProtKB-EC"/>
</dbReference>
<evidence type="ECO:0000256" key="7">
    <source>
        <dbReference type="ARBA" id="ARBA00023180"/>
    </source>
</evidence>
<dbReference type="PANTHER" id="PTHR10728:SF33">
    <property type="entry name" value="LYSOPHOSPHOLIPASE 1-RELATED"/>
    <property type="match status" value="1"/>
</dbReference>
<comment type="similarity">
    <text evidence="1 10">Belongs to the lysophospholipase family.</text>
</comment>
<gene>
    <name evidence="13" type="ORF">BU23DRAFT_660186</name>
</gene>
<feature type="transmembrane region" description="Helical" evidence="11">
    <location>
        <begin position="12"/>
        <end position="29"/>
    </location>
</feature>
<evidence type="ECO:0000256" key="4">
    <source>
        <dbReference type="ARBA" id="ARBA00022801"/>
    </source>
</evidence>
<keyword evidence="11" id="KW-0472">Membrane</keyword>
<evidence type="ECO:0000256" key="11">
    <source>
        <dbReference type="SAM" id="Phobius"/>
    </source>
</evidence>
<comment type="catalytic activity">
    <reaction evidence="8 10">
        <text>a 1-acyl-sn-glycero-3-phosphocholine + H2O = sn-glycerol 3-phosphocholine + a fatty acid + H(+)</text>
        <dbReference type="Rhea" id="RHEA:15177"/>
        <dbReference type="ChEBI" id="CHEBI:15377"/>
        <dbReference type="ChEBI" id="CHEBI:15378"/>
        <dbReference type="ChEBI" id="CHEBI:16870"/>
        <dbReference type="ChEBI" id="CHEBI:28868"/>
        <dbReference type="ChEBI" id="CHEBI:58168"/>
        <dbReference type="EC" id="3.1.1.5"/>
    </reaction>
</comment>
<dbReference type="OrthoDB" id="4084751at2759"/>
<keyword evidence="11" id="KW-1133">Transmembrane helix</keyword>
<evidence type="ECO:0000313" key="14">
    <source>
        <dbReference type="Proteomes" id="UP000800036"/>
    </source>
</evidence>
<dbReference type="EMBL" id="ML976663">
    <property type="protein sequence ID" value="KAF1977623.1"/>
    <property type="molecule type" value="Genomic_DNA"/>
</dbReference>
<feature type="transmembrane region" description="Helical" evidence="11">
    <location>
        <begin position="637"/>
        <end position="657"/>
    </location>
</feature>
<protein>
    <recommendedName>
        <fullName evidence="2 10">Lysophospholipase</fullName>
        <ecNumber evidence="2 10">3.1.1.5</ecNumber>
    </recommendedName>
</protein>
<evidence type="ECO:0000256" key="6">
    <source>
        <dbReference type="ARBA" id="ARBA00023098"/>
    </source>
</evidence>
<reference evidence="13" key="1">
    <citation type="journal article" date="2020" name="Stud. Mycol.">
        <title>101 Dothideomycetes genomes: a test case for predicting lifestyles and emergence of pathogens.</title>
        <authorList>
            <person name="Haridas S."/>
            <person name="Albert R."/>
            <person name="Binder M."/>
            <person name="Bloem J."/>
            <person name="Labutti K."/>
            <person name="Salamov A."/>
            <person name="Andreopoulos B."/>
            <person name="Baker S."/>
            <person name="Barry K."/>
            <person name="Bills G."/>
            <person name="Bluhm B."/>
            <person name="Cannon C."/>
            <person name="Castanera R."/>
            <person name="Culley D."/>
            <person name="Daum C."/>
            <person name="Ezra D."/>
            <person name="Gonzalez J."/>
            <person name="Henrissat B."/>
            <person name="Kuo A."/>
            <person name="Liang C."/>
            <person name="Lipzen A."/>
            <person name="Lutzoni F."/>
            <person name="Magnuson J."/>
            <person name="Mondo S."/>
            <person name="Nolan M."/>
            <person name="Ohm R."/>
            <person name="Pangilinan J."/>
            <person name="Park H.-J."/>
            <person name="Ramirez L."/>
            <person name="Alfaro M."/>
            <person name="Sun H."/>
            <person name="Tritt A."/>
            <person name="Yoshinaga Y."/>
            <person name="Zwiers L.-H."/>
            <person name="Turgeon B."/>
            <person name="Goodwin S."/>
            <person name="Spatafora J."/>
            <person name="Crous P."/>
            <person name="Grigoriev I."/>
        </authorList>
    </citation>
    <scope>NUCLEOTIDE SEQUENCE</scope>
    <source>
        <strain evidence="13">CBS 107.79</strain>
    </source>
</reference>
<evidence type="ECO:0000256" key="8">
    <source>
        <dbReference type="ARBA" id="ARBA00049531"/>
    </source>
</evidence>
<dbReference type="InterPro" id="IPR016035">
    <property type="entry name" value="Acyl_Trfase/lysoPLipase"/>
</dbReference>
<sequence length="658" mass="71456">MAELTLQGRKTIGIYTTVLFFLAVLTFASNEKGCSPQWPSVGIQGSLVNEAAWSRQLRPDHYGYAPYAVDCPHPHPTIRNSTSISPEETSWLQMRRSNTVWAIRDFLSRANISGFDTNSYVDKIAGNGTALPNIGIAVSGGGWRAHMNGAGGIAAFDNTTTNSTSPGHVGGLLQAATYLAGLSGGSWLVGSLYVPRLRSVQELYRMDPNASDSLWQFDSSIVKGPTTLSATEYFDQITDEVENKEDAGFNTTITDLWGRGLSFQLFNATDGGPNYTFTSLVQNGAFRSAQVPLPIIVAIERPPDQLLILVNSSIYEINPWEIGTFDPPTAAFAPLQYVGSTFSGGIVPEDQSCVSGFDNMGFVVGTSSSLFNQAYLQINNTNLPPRVVEFVSGKLEEIGNENSDVSYWANPFYQFNPDVNTNANNQILPLVDGGEDLQNIPLHPLLQPPRGVDVIFAVDSSADTSSPGSYWPNGTSLVATYQRSLLKSGHEAPFPAIPDQNTFVNLGLNSKPTFFGCDPKNLTQPTPLIVYIPNSPYTYDSNISTFQMETNDTQRNSIIQNGYNVATRGNGTIDSEWPACIGCAMLARSFWKTQTETPSVCQNCFARYCWNGTTDPTAPAPYIPTHAIKMSGCAKEAVIAFAPVIASFLGVFTSLLWN</sequence>
<feature type="domain" description="PLA2c" evidence="12">
    <location>
        <begin position="70"/>
        <end position="615"/>
    </location>
</feature>
<dbReference type="Pfam" id="PF01735">
    <property type="entry name" value="PLA2_B"/>
    <property type="match status" value="1"/>
</dbReference>
<dbReference type="PANTHER" id="PTHR10728">
    <property type="entry name" value="CYTOSOLIC PHOSPHOLIPASE A2"/>
    <property type="match status" value="1"/>
</dbReference>
<keyword evidence="7" id="KW-0325">Glycoprotein</keyword>
<dbReference type="GO" id="GO:0005829">
    <property type="term" value="C:cytosol"/>
    <property type="evidence" value="ECO:0007669"/>
    <property type="project" value="TreeGrafter"/>
</dbReference>
<keyword evidence="6 9" id="KW-0443">Lipid metabolism</keyword>
<accession>A0A6A5VJ11</accession>
<evidence type="ECO:0000256" key="3">
    <source>
        <dbReference type="ARBA" id="ARBA00022729"/>
    </source>
</evidence>
<organism evidence="13 14">
    <name type="scientific">Bimuria novae-zelandiae CBS 107.79</name>
    <dbReference type="NCBI Taxonomy" id="1447943"/>
    <lineage>
        <taxon>Eukaryota</taxon>
        <taxon>Fungi</taxon>
        <taxon>Dikarya</taxon>
        <taxon>Ascomycota</taxon>
        <taxon>Pezizomycotina</taxon>
        <taxon>Dothideomycetes</taxon>
        <taxon>Pleosporomycetidae</taxon>
        <taxon>Pleosporales</taxon>
        <taxon>Massarineae</taxon>
        <taxon>Didymosphaeriaceae</taxon>
        <taxon>Bimuria</taxon>
    </lineage>
</organism>
<dbReference type="Proteomes" id="UP000800036">
    <property type="component" value="Unassembled WGS sequence"/>
</dbReference>
<dbReference type="GO" id="GO:0005783">
    <property type="term" value="C:endoplasmic reticulum"/>
    <property type="evidence" value="ECO:0007669"/>
    <property type="project" value="TreeGrafter"/>
</dbReference>
<dbReference type="FunFam" id="3.40.1090.10:FF:000010">
    <property type="entry name" value="Lysophospholipase"/>
    <property type="match status" value="1"/>
</dbReference>
<dbReference type="SUPFAM" id="SSF52151">
    <property type="entry name" value="FabD/lysophospholipase-like"/>
    <property type="match status" value="1"/>
</dbReference>
<evidence type="ECO:0000256" key="2">
    <source>
        <dbReference type="ARBA" id="ARBA00013274"/>
    </source>
</evidence>
<dbReference type="GO" id="GO:0004623">
    <property type="term" value="F:phospholipase A2 activity"/>
    <property type="evidence" value="ECO:0007669"/>
    <property type="project" value="TreeGrafter"/>
</dbReference>
<dbReference type="InterPro" id="IPR002642">
    <property type="entry name" value="LysoPLipase_cat_dom"/>
</dbReference>
<dbReference type="AlphaFoldDB" id="A0A6A5VJ11"/>
<dbReference type="SMART" id="SM00022">
    <property type="entry name" value="PLAc"/>
    <property type="match status" value="1"/>
</dbReference>
<evidence type="ECO:0000256" key="5">
    <source>
        <dbReference type="ARBA" id="ARBA00022963"/>
    </source>
</evidence>
<evidence type="ECO:0000256" key="9">
    <source>
        <dbReference type="PROSITE-ProRule" id="PRU00555"/>
    </source>
</evidence>
<evidence type="ECO:0000259" key="12">
    <source>
        <dbReference type="PROSITE" id="PS51210"/>
    </source>
</evidence>
<keyword evidence="4 9" id="KW-0378">Hydrolase</keyword>
<keyword evidence="5 9" id="KW-0442">Lipid degradation</keyword>
<dbReference type="GO" id="GO:0046475">
    <property type="term" value="P:glycerophospholipid catabolic process"/>
    <property type="evidence" value="ECO:0007669"/>
    <property type="project" value="TreeGrafter"/>
</dbReference>
<proteinExistence type="inferred from homology"/>
<keyword evidence="14" id="KW-1185">Reference proteome</keyword>
<dbReference type="PROSITE" id="PS51210">
    <property type="entry name" value="PLA2C"/>
    <property type="match status" value="1"/>
</dbReference>
<dbReference type="EC" id="3.1.1.5" evidence="2 10"/>
<name>A0A6A5VJ11_9PLEO</name>
<keyword evidence="3" id="KW-0732">Signal</keyword>
<evidence type="ECO:0000313" key="13">
    <source>
        <dbReference type="EMBL" id="KAF1977623.1"/>
    </source>
</evidence>
<evidence type="ECO:0000256" key="1">
    <source>
        <dbReference type="ARBA" id="ARBA00008780"/>
    </source>
</evidence>
<dbReference type="Gene3D" id="3.40.1090.10">
    <property type="entry name" value="Cytosolic phospholipase A2 catalytic domain"/>
    <property type="match status" value="1"/>
</dbReference>
<keyword evidence="11" id="KW-0812">Transmembrane</keyword>